<evidence type="ECO:0000256" key="1">
    <source>
        <dbReference type="SAM" id="SignalP"/>
    </source>
</evidence>
<evidence type="ECO:0000313" key="2">
    <source>
        <dbReference type="EMBL" id="CAF1479509.1"/>
    </source>
</evidence>
<dbReference type="AlphaFoldDB" id="A0A816DN61"/>
<sequence length="166" mass="18842">MKSSIYLLILFIFNVSTDNSPSFCLCALKNVLKDYALLTTDRNPPRYYSSDPNDIGFYIVPSKWKPVNNATWSELGAMINAPSGMYTYISLDGIHPLDNGLTMNSFRSAYLADILAEYRLITDKVESYHENMIKSRTETCSQQSKKSVIGSDLKDKWARFFVPPVN</sequence>
<dbReference type="Proteomes" id="UP000663832">
    <property type="component" value="Unassembled WGS sequence"/>
</dbReference>
<feature type="signal peptide" evidence="1">
    <location>
        <begin position="1"/>
        <end position="19"/>
    </location>
</feature>
<evidence type="ECO:0000313" key="4">
    <source>
        <dbReference type="Proteomes" id="UP000663832"/>
    </source>
</evidence>
<reference evidence="3" key="1">
    <citation type="submission" date="2021-02" db="EMBL/GenBank/DDBJ databases">
        <authorList>
            <person name="Nowell W R."/>
        </authorList>
    </citation>
    <scope>NUCLEOTIDE SEQUENCE</scope>
</reference>
<keyword evidence="1" id="KW-0732">Signal</keyword>
<dbReference type="EMBL" id="CAJNOM010002831">
    <property type="protein sequence ID" value="CAF1638188.1"/>
    <property type="molecule type" value="Genomic_DNA"/>
</dbReference>
<dbReference type="OrthoDB" id="9974765at2759"/>
<proteinExistence type="predicted"/>
<protein>
    <submittedName>
        <fullName evidence="3">Uncharacterized protein</fullName>
    </submittedName>
</protein>
<dbReference type="EMBL" id="CAJNOI010002509">
    <property type="protein sequence ID" value="CAF1479509.1"/>
    <property type="molecule type" value="Genomic_DNA"/>
</dbReference>
<feature type="chain" id="PRO_5035688889" evidence="1">
    <location>
        <begin position="20"/>
        <end position="166"/>
    </location>
</feature>
<accession>A0A816DN61</accession>
<dbReference type="Proteomes" id="UP000663877">
    <property type="component" value="Unassembled WGS sequence"/>
</dbReference>
<organism evidence="3 4">
    <name type="scientific">Adineta steineri</name>
    <dbReference type="NCBI Taxonomy" id="433720"/>
    <lineage>
        <taxon>Eukaryota</taxon>
        <taxon>Metazoa</taxon>
        <taxon>Spiralia</taxon>
        <taxon>Gnathifera</taxon>
        <taxon>Rotifera</taxon>
        <taxon>Eurotatoria</taxon>
        <taxon>Bdelloidea</taxon>
        <taxon>Adinetida</taxon>
        <taxon>Adinetidae</taxon>
        <taxon>Adineta</taxon>
    </lineage>
</organism>
<gene>
    <name evidence="2" type="ORF">BJG266_LOCUS41981</name>
    <name evidence="3" type="ORF">QVE165_LOCUS58861</name>
</gene>
<evidence type="ECO:0000313" key="3">
    <source>
        <dbReference type="EMBL" id="CAF1638188.1"/>
    </source>
</evidence>
<name>A0A816DN61_9BILA</name>
<comment type="caution">
    <text evidence="3">The sequence shown here is derived from an EMBL/GenBank/DDBJ whole genome shotgun (WGS) entry which is preliminary data.</text>
</comment>
<keyword evidence="4" id="KW-1185">Reference proteome</keyword>